<gene>
    <name evidence="16" type="ORF">PAC_00422</name>
</gene>
<dbReference type="GO" id="GO:0098609">
    <property type="term" value="P:cell-cell adhesion"/>
    <property type="evidence" value="ECO:0007669"/>
    <property type="project" value="InterPro"/>
</dbReference>
<keyword evidence="6" id="KW-1003">Cell membrane</keyword>
<dbReference type="Proteomes" id="UP000184330">
    <property type="component" value="Unassembled WGS sequence"/>
</dbReference>
<keyword evidence="7 14" id="KW-0812">Transmembrane</keyword>
<reference evidence="16 17" key="1">
    <citation type="submission" date="2016-03" db="EMBL/GenBank/DDBJ databases">
        <authorList>
            <person name="Ploux O."/>
        </authorList>
    </citation>
    <scope>NUCLEOTIDE SEQUENCE [LARGE SCALE GENOMIC DNA]</scope>
    <source>
        <strain evidence="16 17">UAMH 11012</strain>
    </source>
</reference>
<dbReference type="GO" id="GO:0017022">
    <property type="term" value="F:myosin binding"/>
    <property type="evidence" value="ECO:0007669"/>
    <property type="project" value="InterPro"/>
</dbReference>
<dbReference type="EMBL" id="FJOG01000001">
    <property type="protein sequence ID" value="CZR50549.1"/>
    <property type="molecule type" value="Genomic_DNA"/>
</dbReference>
<evidence type="ECO:0000256" key="6">
    <source>
        <dbReference type="ARBA" id="ARBA00022475"/>
    </source>
</evidence>
<evidence type="ECO:0000256" key="14">
    <source>
        <dbReference type="SAM" id="Phobius"/>
    </source>
</evidence>
<comment type="subcellular location">
    <subcellularLocation>
        <location evidence="2">Cell junction</location>
        <location evidence="2">Adherens junction</location>
    </subcellularLocation>
    <subcellularLocation>
        <location evidence="3">Cell membrane</location>
        <topology evidence="3">Multi-pass membrane protein</topology>
    </subcellularLocation>
    <subcellularLocation>
        <location evidence="1">Nucleus</location>
    </subcellularLocation>
</comment>
<protein>
    <recommendedName>
        <fullName evidence="5">Vezatin</fullName>
    </recommendedName>
</protein>
<keyword evidence="12" id="KW-0539">Nucleus</keyword>
<dbReference type="AlphaFoldDB" id="A0A1L7WCY5"/>
<keyword evidence="10" id="KW-0175">Coiled coil</keyword>
<dbReference type="Pfam" id="PF12632">
    <property type="entry name" value="Vezatin"/>
    <property type="match status" value="1"/>
</dbReference>
<dbReference type="OrthoDB" id="21151at2759"/>
<feature type="transmembrane region" description="Helical" evidence="14">
    <location>
        <begin position="136"/>
        <end position="160"/>
    </location>
</feature>
<feature type="transmembrane region" description="Helical" evidence="14">
    <location>
        <begin position="172"/>
        <end position="192"/>
    </location>
</feature>
<evidence type="ECO:0000259" key="15">
    <source>
        <dbReference type="Pfam" id="PF12632"/>
    </source>
</evidence>
<dbReference type="STRING" id="576137.A0A1L7WCY5"/>
<evidence type="ECO:0000256" key="3">
    <source>
        <dbReference type="ARBA" id="ARBA00004651"/>
    </source>
</evidence>
<sequence>MEAVVFEDSPLADYLEGDGGQVEDAPSHGDGDASSNTSSPSFAPRGKPTLRPKFKHRLPPPLRLAIPANSAVATLHNTCSKAVNSRLGRADNARFLERFRYLIVASQLLNAHSYLGQATYVPSRDAAVPTPDAPQIGAFTLAGVAVTASFAFAMAWLIHWAKGGANSTVGKGRMVVLLAVIIILAVTSYAYMRRQWLQYLRQQSLAEISEFVVKGHDFDTAAAGALTLVQEVELVSRGYRISTPLPPISRLEDRSQTRRCARLRKQLRLCLADVMPRYHQACIVLKPFAEEMDLEKYFDIYDISDSDYTEAMLGYSDTEFEDAESVRVLKILAARFDITRKIFLCCLMALEADGGKPDFIRWTTAVDEIHALAIVTREAEERLRRILSEEESFPVPPTPKLPLTPGRERWRAQLRKLNSLSTGIRGLQAKLHVLREESDKNLNETEDVSELGTNLMIQYESVGMDLKALMQEWEDGKAALASNIDRNERRVSSISGMLSPTSSLGGLTAVDEGGISDALKALNGEPRSRNSMDFSSSDAEEVFEAIALPRQRSTLTREERIARMKDDRTKRELVKSKVEANTKMLRELESVINLRPRGRTTPAGRITSI</sequence>
<evidence type="ECO:0000256" key="13">
    <source>
        <dbReference type="SAM" id="MobiDB-lite"/>
    </source>
</evidence>
<evidence type="ECO:0000256" key="4">
    <source>
        <dbReference type="ARBA" id="ARBA00007245"/>
    </source>
</evidence>
<evidence type="ECO:0000256" key="8">
    <source>
        <dbReference type="ARBA" id="ARBA00022949"/>
    </source>
</evidence>
<dbReference type="InterPro" id="IPR026858">
    <property type="entry name" value="Vezatin"/>
</dbReference>
<evidence type="ECO:0000256" key="5">
    <source>
        <dbReference type="ARBA" id="ARBA00018125"/>
    </source>
</evidence>
<feature type="region of interest" description="Disordered" evidence="13">
    <location>
        <begin position="1"/>
        <end position="54"/>
    </location>
</feature>
<evidence type="ECO:0000256" key="7">
    <source>
        <dbReference type="ARBA" id="ARBA00022692"/>
    </source>
</evidence>
<evidence type="ECO:0000256" key="9">
    <source>
        <dbReference type="ARBA" id="ARBA00022989"/>
    </source>
</evidence>
<keyword evidence="8" id="KW-0965">Cell junction</keyword>
<name>A0A1L7WCY5_9HELO</name>
<dbReference type="GO" id="GO:0005634">
    <property type="term" value="C:nucleus"/>
    <property type="evidence" value="ECO:0007669"/>
    <property type="project" value="UniProtKB-SubCell"/>
</dbReference>
<evidence type="ECO:0000256" key="12">
    <source>
        <dbReference type="ARBA" id="ARBA00023242"/>
    </source>
</evidence>
<dbReference type="PANTHER" id="PTHR15989:SF5">
    <property type="entry name" value="VEZATIN"/>
    <property type="match status" value="1"/>
</dbReference>
<dbReference type="InterPro" id="IPR026859">
    <property type="entry name" value="Myosin-bd"/>
</dbReference>
<proteinExistence type="inferred from homology"/>
<feature type="domain" description="Myosin-binding" evidence="15">
    <location>
        <begin position="152"/>
        <end position="431"/>
    </location>
</feature>
<feature type="transmembrane region" description="Helical" evidence="14">
    <location>
        <begin position="99"/>
        <end position="116"/>
    </location>
</feature>
<keyword evidence="11 14" id="KW-0472">Membrane</keyword>
<keyword evidence="9 14" id="KW-1133">Transmembrane helix</keyword>
<keyword evidence="17" id="KW-1185">Reference proteome</keyword>
<evidence type="ECO:0000256" key="10">
    <source>
        <dbReference type="ARBA" id="ARBA00023054"/>
    </source>
</evidence>
<evidence type="ECO:0000256" key="2">
    <source>
        <dbReference type="ARBA" id="ARBA00004536"/>
    </source>
</evidence>
<evidence type="ECO:0000313" key="16">
    <source>
        <dbReference type="EMBL" id="CZR50549.1"/>
    </source>
</evidence>
<organism evidence="16 17">
    <name type="scientific">Phialocephala subalpina</name>
    <dbReference type="NCBI Taxonomy" id="576137"/>
    <lineage>
        <taxon>Eukaryota</taxon>
        <taxon>Fungi</taxon>
        <taxon>Dikarya</taxon>
        <taxon>Ascomycota</taxon>
        <taxon>Pezizomycotina</taxon>
        <taxon>Leotiomycetes</taxon>
        <taxon>Helotiales</taxon>
        <taxon>Mollisiaceae</taxon>
        <taxon>Phialocephala</taxon>
        <taxon>Phialocephala fortinii species complex</taxon>
    </lineage>
</organism>
<evidence type="ECO:0000313" key="17">
    <source>
        <dbReference type="Proteomes" id="UP000184330"/>
    </source>
</evidence>
<evidence type="ECO:0000256" key="11">
    <source>
        <dbReference type="ARBA" id="ARBA00023136"/>
    </source>
</evidence>
<comment type="similarity">
    <text evidence="4">Belongs to the vezatin family.</text>
</comment>
<dbReference type="GO" id="GO:0005886">
    <property type="term" value="C:plasma membrane"/>
    <property type="evidence" value="ECO:0007669"/>
    <property type="project" value="UniProtKB-SubCell"/>
</dbReference>
<accession>A0A1L7WCY5</accession>
<dbReference type="PANTHER" id="PTHR15989">
    <property type="entry name" value="VEZATIN"/>
    <property type="match status" value="1"/>
</dbReference>
<evidence type="ECO:0000256" key="1">
    <source>
        <dbReference type="ARBA" id="ARBA00004123"/>
    </source>
</evidence>